<evidence type="ECO:0000256" key="3">
    <source>
        <dbReference type="ARBA" id="ARBA00022475"/>
    </source>
</evidence>
<organism evidence="9 10">
    <name type="scientific">Lactiplantibacillus dongliensis</name>
    <dbReference type="NCBI Taxonomy" id="2559919"/>
    <lineage>
        <taxon>Bacteria</taxon>
        <taxon>Bacillati</taxon>
        <taxon>Bacillota</taxon>
        <taxon>Bacilli</taxon>
        <taxon>Lactobacillales</taxon>
        <taxon>Lactobacillaceae</taxon>
        <taxon>Lactiplantibacillus</taxon>
    </lineage>
</organism>
<evidence type="ECO:0000256" key="2">
    <source>
        <dbReference type="ARBA" id="ARBA00022448"/>
    </source>
</evidence>
<keyword evidence="2" id="KW-0813">Transport</keyword>
<comment type="subcellular location">
    <subcellularLocation>
        <location evidence="1">Cell membrane</location>
        <topology evidence="1">Multi-pass membrane protein</topology>
    </subcellularLocation>
</comment>
<protein>
    <submittedName>
        <fullName evidence="9">MFS transporter</fullName>
    </submittedName>
</protein>
<dbReference type="PROSITE" id="PS50850">
    <property type="entry name" value="MFS"/>
    <property type="match status" value="1"/>
</dbReference>
<dbReference type="InterPro" id="IPR020846">
    <property type="entry name" value="MFS_dom"/>
</dbReference>
<feature type="transmembrane region" description="Helical" evidence="7">
    <location>
        <begin position="263"/>
        <end position="283"/>
    </location>
</feature>
<evidence type="ECO:0000313" key="10">
    <source>
        <dbReference type="Proteomes" id="UP001596253"/>
    </source>
</evidence>
<evidence type="ECO:0000256" key="1">
    <source>
        <dbReference type="ARBA" id="ARBA00004651"/>
    </source>
</evidence>
<accession>A0ABW1R6H3</accession>
<feature type="transmembrane region" description="Helical" evidence="7">
    <location>
        <begin position="236"/>
        <end position="256"/>
    </location>
</feature>
<feature type="transmembrane region" description="Helical" evidence="7">
    <location>
        <begin position="104"/>
        <end position="125"/>
    </location>
</feature>
<dbReference type="Gene3D" id="1.20.1250.20">
    <property type="entry name" value="MFS general substrate transporter like domains"/>
    <property type="match status" value="1"/>
</dbReference>
<feature type="transmembrane region" description="Helical" evidence="7">
    <location>
        <begin position="328"/>
        <end position="348"/>
    </location>
</feature>
<dbReference type="PANTHER" id="PTHR43124">
    <property type="entry name" value="PURINE EFFLUX PUMP PBUE"/>
    <property type="match status" value="1"/>
</dbReference>
<dbReference type="InterPro" id="IPR011701">
    <property type="entry name" value="MFS"/>
</dbReference>
<gene>
    <name evidence="9" type="ORF">ACFP3T_04965</name>
</gene>
<dbReference type="Proteomes" id="UP001596253">
    <property type="component" value="Unassembled WGS sequence"/>
</dbReference>
<dbReference type="Pfam" id="PF07690">
    <property type="entry name" value="MFS_1"/>
    <property type="match status" value="1"/>
</dbReference>
<name>A0ABW1R6H3_9LACO</name>
<dbReference type="InterPro" id="IPR050189">
    <property type="entry name" value="MFS_Efflux_Transporters"/>
</dbReference>
<evidence type="ECO:0000256" key="7">
    <source>
        <dbReference type="SAM" id="Phobius"/>
    </source>
</evidence>
<keyword evidence="6 7" id="KW-0472">Membrane</keyword>
<sequence>MKNEHSWAFKLALLSISILAMTTSSISAAVPLMQRSLHGQSLSQIESIITMPNFGSLLLIMFSGIIGKKLGIKRTIMLGLVLFLIGGITPALTNNYTVIMVTRFLMGCGVGLFNPFSVSLMYSFYQDDELSAMLGYQSSAQNLGAAGIGLLIAALLAFSWKLAFLSYLIVLIPLVLFGLFIKVPEQPAKVDVKESGKANHKIWLLTLLVFLTFCAFMAVIIKLASLVTTEKIGTPSAAAVALSLMGVFSMVASGFFSQVNKRLGDYIMPTSLLGMALGMFLIATAKNMVLVFVGVFLVGLFFGWVLPRCFMRIDKVASKDAKHLSASMILVSGSLGSFLSPILMNPLAQLFGNGSPSTVLMLGGAGMVLMTLVDFYFTFTGYYQPAAAK</sequence>
<evidence type="ECO:0000313" key="9">
    <source>
        <dbReference type="EMBL" id="MFC6164020.1"/>
    </source>
</evidence>
<feature type="transmembrane region" description="Helical" evidence="7">
    <location>
        <begin position="202"/>
        <end position="224"/>
    </location>
</feature>
<keyword evidence="5 7" id="KW-1133">Transmembrane helix</keyword>
<dbReference type="SUPFAM" id="SSF103473">
    <property type="entry name" value="MFS general substrate transporter"/>
    <property type="match status" value="1"/>
</dbReference>
<comment type="caution">
    <text evidence="9">The sequence shown here is derived from an EMBL/GenBank/DDBJ whole genome shotgun (WGS) entry which is preliminary data.</text>
</comment>
<keyword evidence="3" id="KW-1003">Cell membrane</keyword>
<dbReference type="InterPro" id="IPR036259">
    <property type="entry name" value="MFS_trans_sf"/>
</dbReference>
<feature type="domain" description="Major facilitator superfamily (MFS) profile" evidence="8">
    <location>
        <begin position="8"/>
        <end position="382"/>
    </location>
</feature>
<feature type="transmembrane region" description="Helical" evidence="7">
    <location>
        <begin position="289"/>
        <end position="307"/>
    </location>
</feature>
<keyword evidence="10" id="KW-1185">Reference proteome</keyword>
<evidence type="ECO:0000256" key="5">
    <source>
        <dbReference type="ARBA" id="ARBA00022989"/>
    </source>
</evidence>
<feature type="transmembrane region" description="Helical" evidence="7">
    <location>
        <begin position="140"/>
        <end position="158"/>
    </location>
</feature>
<feature type="transmembrane region" description="Helical" evidence="7">
    <location>
        <begin position="164"/>
        <end position="181"/>
    </location>
</feature>
<dbReference type="RefSeq" id="WP_137641348.1">
    <property type="nucleotide sequence ID" value="NZ_BJDK01000052.1"/>
</dbReference>
<keyword evidence="4 7" id="KW-0812">Transmembrane</keyword>
<feature type="transmembrane region" description="Helical" evidence="7">
    <location>
        <begin position="75"/>
        <end position="92"/>
    </location>
</feature>
<evidence type="ECO:0000259" key="8">
    <source>
        <dbReference type="PROSITE" id="PS50850"/>
    </source>
</evidence>
<feature type="transmembrane region" description="Helical" evidence="7">
    <location>
        <begin position="45"/>
        <end position="66"/>
    </location>
</feature>
<feature type="transmembrane region" description="Helical" evidence="7">
    <location>
        <begin position="360"/>
        <end position="383"/>
    </location>
</feature>
<evidence type="ECO:0000256" key="4">
    <source>
        <dbReference type="ARBA" id="ARBA00022692"/>
    </source>
</evidence>
<reference evidence="10" key="1">
    <citation type="journal article" date="2019" name="Int. J. Syst. Evol. Microbiol.">
        <title>The Global Catalogue of Microorganisms (GCM) 10K type strain sequencing project: providing services to taxonomists for standard genome sequencing and annotation.</title>
        <authorList>
            <consortium name="The Broad Institute Genomics Platform"/>
            <consortium name="The Broad Institute Genome Sequencing Center for Infectious Disease"/>
            <person name="Wu L."/>
            <person name="Ma J."/>
        </authorList>
    </citation>
    <scope>NUCLEOTIDE SEQUENCE [LARGE SCALE GENOMIC DNA]</scope>
    <source>
        <strain evidence="10">CCM 8932</strain>
    </source>
</reference>
<dbReference type="EMBL" id="JBHSSD010000019">
    <property type="protein sequence ID" value="MFC6164020.1"/>
    <property type="molecule type" value="Genomic_DNA"/>
</dbReference>
<proteinExistence type="predicted"/>
<evidence type="ECO:0000256" key="6">
    <source>
        <dbReference type="ARBA" id="ARBA00023136"/>
    </source>
</evidence>
<dbReference type="PANTHER" id="PTHR43124:SF3">
    <property type="entry name" value="CHLORAMPHENICOL EFFLUX PUMP RV0191"/>
    <property type="match status" value="1"/>
</dbReference>